<feature type="compositionally biased region" description="Polar residues" evidence="1">
    <location>
        <begin position="189"/>
        <end position="207"/>
    </location>
</feature>
<dbReference type="EMBL" id="KB565675">
    <property type="protein sequence ID" value="EMP28009.1"/>
    <property type="molecule type" value="Genomic_DNA"/>
</dbReference>
<feature type="region of interest" description="Disordered" evidence="1">
    <location>
        <begin position="170"/>
        <end position="207"/>
    </location>
</feature>
<accession>M7ATI7</accession>
<proteinExistence type="predicted"/>
<feature type="region of interest" description="Disordered" evidence="1">
    <location>
        <begin position="30"/>
        <end position="120"/>
    </location>
</feature>
<evidence type="ECO:0000256" key="1">
    <source>
        <dbReference type="SAM" id="MobiDB-lite"/>
    </source>
</evidence>
<feature type="compositionally biased region" description="Polar residues" evidence="1">
    <location>
        <begin position="79"/>
        <end position="97"/>
    </location>
</feature>
<name>M7ATI7_CHEMY</name>
<gene>
    <name evidence="2" type="ORF">UY3_14895</name>
</gene>
<evidence type="ECO:0000313" key="3">
    <source>
        <dbReference type="Proteomes" id="UP000031443"/>
    </source>
</evidence>
<evidence type="ECO:0000313" key="2">
    <source>
        <dbReference type="EMBL" id="EMP28009.1"/>
    </source>
</evidence>
<dbReference type="AlphaFoldDB" id="M7ATI7"/>
<organism evidence="2 3">
    <name type="scientific">Chelonia mydas</name>
    <name type="common">Green sea-turtle</name>
    <name type="synonym">Chelonia agassizi</name>
    <dbReference type="NCBI Taxonomy" id="8469"/>
    <lineage>
        <taxon>Eukaryota</taxon>
        <taxon>Metazoa</taxon>
        <taxon>Chordata</taxon>
        <taxon>Craniata</taxon>
        <taxon>Vertebrata</taxon>
        <taxon>Euteleostomi</taxon>
        <taxon>Archelosauria</taxon>
        <taxon>Testudinata</taxon>
        <taxon>Testudines</taxon>
        <taxon>Cryptodira</taxon>
        <taxon>Durocryptodira</taxon>
        <taxon>Americhelydia</taxon>
        <taxon>Chelonioidea</taxon>
        <taxon>Cheloniidae</taxon>
        <taxon>Chelonia</taxon>
    </lineage>
</organism>
<protein>
    <submittedName>
        <fullName evidence="2">Uncharacterized protein</fullName>
    </submittedName>
</protein>
<keyword evidence="3" id="KW-1185">Reference proteome</keyword>
<reference evidence="3" key="1">
    <citation type="journal article" date="2013" name="Nat. Genet.">
        <title>The draft genomes of soft-shell turtle and green sea turtle yield insights into the development and evolution of the turtle-specific body plan.</title>
        <authorList>
            <person name="Wang Z."/>
            <person name="Pascual-Anaya J."/>
            <person name="Zadissa A."/>
            <person name="Li W."/>
            <person name="Niimura Y."/>
            <person name="Huang Z."/>
            <person name="Li C."/>
            <person name="White S."/>
            <person name="Xiong Z."/>
            <person name="Fang D."/>
            <person name="Wang B."/>
            <person name="Ming Y."/>
            <person name="Chen Y."/>
            <person name="Zheng Y."/>
            <person name="Kuraku S."/>
            <person name="Pignatelli M."/>
            <person name="Herrero J."/>
            <person name="Beal K."/>
            <person name="Nozawa M."/>
            <person name="Li Q."/>
            <person name="Wang J."/>
            <person name="Zhang H."/>
            <person name="Yu L."/>
            <person name="Shigenobu S."/>
            <person name="Wang J."/>
            <person name="Liu J."/>
            <person name="Flicek P."/>
            <person name="Searle S."/>
            <person name="Wang J."/>
            <person name="Kuratani S."/>
            <person name="Yin Y."/>
            <person name="Aken B."/>
            <person name="Zhang G."/>
            <person name="Irie N."/>
        </authorList>
    </citation>
    <scope>NUCLEOTIDE SEQUENCE [LARGE SCALE GENOMIC DNA]</scope>
</reference>
<sequence length="207" mass="21472">MTPANQPPDDAMEGWTLVQGKRDKRMAQALLHPSDVEAPWKTRKGGTDTEPSAMPMSEIHTPVSGGEDKIALEGRISPPQETLPSVTSEEAPSSRMSPESPANPEATVEAGARGETPRVAEGDLSSMFEEIEALGLTPVTQGEDDLLLGGLDLGNLTPVPLSPCSLPLTAFPGEHPAEGGPPLDAMAAKSTTEPVPSITGSPLSPAP</sequence>
<dbReference type="Proteomes" id="UP000031443">
    <property type="component" value="Unassembled WGS sequence"/>
</dbReference>